<dbReference type="AlphaFoldDB" id="Q166L6"/>
<accession>Q166L6</accession>
<gene>
    <name evidence="2" type="ordered locus">RD1_2519</name>
</gene>
<feature type="region of interest" description="Disordered" evidence="1">
    <location>
        <begin position="134"/>
        <end position="153"/>
    </location>
</feature>
<organism evidence="2 3">
    <name type="scientific">Roseobacter denitrificans (strain ATCC 33942 / OCh 114)</name>
    <name type="common">Erythrobacter sp. (strain OCh 114)</name>
    <name type="synonym">Roseobacter denitrificans</name>
    <dbReference type="NCBI Taxonomy" id="375451"/>
    <lineage>
        <taxon>Bacteria</taxon>
        <taxon>Pseudomonadati</taxon>
        <taxon>Pseudomonadota</taxon>
        <taxon>Alphaproteobacteria</taxon>
        <taxon>Rhodobacterales</taxon>
        <taxon>Roseobacteraceae</taxon>
        <taxon>Roseobacter</taxon>
    </lineage>
</organism>
<dbReference type="Proteomes" id="UP000007029">
    <property type="component" value="Chromosome"/>
</dbReference>
<evidence type="ECO:0008006" key="4">
    <source>
        <dbReference type="Google" id="ProtNLM"/>
    </source>
</evidence>
<dbReference type="Gene3D" id="3.40.50.300">
    <property type="entry name" value="P-loop containing nucleotide triphosphate hydrolases"/>
    <property type="match status" value="1"/>
</dbReference>
<dbReference type="eggNOG" id="COG4544">
    <property type="taxonomic scope" value="Bacteria"/>
</dbReference>
<reference evidence="2 3" key="1">
    <citation type="journal article" date="2007" name="J. Bacteriol.">
        <title>The complete genome sequence of Roseobacter denitrificans reveals a mixotrophic rather than photosynthetic metabolism.</title>
        <authorList>
            <person name="Swingley W.D."/>
            <person name="Sadekar S."/>
            <person name="Mastrian S.D."/>
            <person name="Matthies H.J."/>
            <person name="Hao J."/>
            <person name="Ramos H."/>
            <person name="Acharya C.R."/>
            <person name="Conrad A.L."/>
            <person name="Taylor H.L."/>
            <person name="Dejesa L.C."/>
            <person name="Shah M.K."/>
            <person name="O'huallachain M.E."/>
            <person name="Lince M.T."/>
            <person name="Blankenship R.E."/>
            <person name="Beatty J.T."/>
            <person name="Touchman J.W."/>
        </authorList>
    </citation>
    <scope>NUCLEOTIDE SEQUENCE [LARGE SCALE GENOMIC DNA]</scope>
    <source>
        <strain evidence="3">ATCC 33942 / OCh 114</strain>
    </source>
</reference>
<sequence>MRMTISHPLLARRPAYTAPALGFIPDEPEMALVQGRVHEASGPARRSFAMWLAAQTEGPVLWIAPALGQEKLNSDGVCAWINPARLIFVSPKRTEDLLWTMEEVLRSGAVALSIADLPALPSLTQVRRMHLAAETGSKSATGSSSGLLLTPGQGGAAGVETRWHLSPRHAGARECWRLERRRARAAPPKDWTVCKDTNAHKLSIKRS</sequence>
<dbReference type="HOGENOM" id="CLU_104195_0_0_5"/>
<dbReference type="EMBL" id="CP000362">
    <property type="protein sequence ID" value="ABG32077.1"/>
    <property type="molecule type" value="Genomic_DNA"/>
</dbReference>
<name>Q166L6_ROSDO</name>
<dbReference type="InterPro" id="IPR027417">
    <property type="entry name" value="P-loop_NTPase"/>
</dbReference>
<dbReference type="STRING" id="375451.RD1_2519"/>
<proteinExistence type="predicted"/>
<keyword evidence="3" id="KW-1185">Reference proteome</keyword>
<dbReference type="SUPFAM" id="SSF52540">
    <property type="entry name" value="P-loop containing nucleoside triphosphate hydrolases"/>
    <property type="match status" value="1"/>
</dbReference>
<evidence type="ECO:0000256" key="1">
    <source>
        <dbReference type="SAM" id="MobiDB-lite"/>
    </source>
</evidence>
<dbReference type="KEGG" id="rde:RD1_2519"/>
<evidence type="ECO:0000313" key="2">
    <source>
        <dbReference type="EMBL" id="ABG32077.1"/>
    </source>
</evidence>
<evidence type="ECO:0000313" key="3">
    <source>
        <dbReference type="Proteomes" id="UP000007029"/>
    </source>
</evidence>
<feature type="compositionally biased region" description="Low complexity" evidence="1">
    <location>
        <begin position="135"/>
        <end position="151"/>
    </location>
</feature>
<protein>
    <recommendedName>
        <fullName evidence="4">Protein ImuA</fullName>
    </recommendedName>
</protein>